<reference evidence="3" key="2">
    <citation type="journal article" date="2008" name="Nucleic Acids Res.">
        <title>The rice annotation project database (RAP-DB): 2008 update.</title>
        <authorList>
            <consortium name="The rice annotation project (RAP)"/>
        </authorList>
    </citation>
    <scope>GENOME REANNOTATION</scope>
    <source>
        <strain evidence="3">cv. Nipponbare</strain>
    </source>
</reference>
<accession>Q6ZAD6</accession>
<proteinExistence type="predicted"/>
<evidence type="ECO:0000256" key="1">
    <source>
        <dbReference type="SAM" id="MobiDB-lite"/>
    </source>
</evidence>
<feature type="compositionally biased region" description="Basic residues" evidence="1">
    <location>
        <begin position="86"/>
        <end position="95"/>
    </location>
</feature>
<dbReference type="Proteomes" id="UP000000763">
    <property type="component" value="Chromosome 8"/>
</dbReference>
<dbReference type="AlphaFoldDB" id="Q6ZAD6"/>
<sequence length="143" mass="15872">MVRTAAGGQARGGRWIRAGRCRRWKNVRWPAEWSGAASAVDERAAGGAAASGDCTAAGGVERRQWRAIARRLAEWRREKVGRIRLRQRERGKRRPPLSPAVTTGNNPTGIPYVRALFLIPGGKALDGRHELDTKAFIFQELLF</sequence>
<name>Q6ZAD6_ORYSJ</name>
<protein>
    <submittedName>
        <fullName evidence="2">Uncharacterized protein</fullName>
    </submittedName>
</protein>
<dbReference type="EMBL" id="AP004663">
    <property type="protein sequence ID" value="BAD03364.1"/>
    <property type="molecule type" value="Genomic_DNA"/>
</dbReference>
<organism evidence="2 3">
    <name type="scientific">Oryza sativa subsp. japonica</name>
    <name type="common">Rice</name>
    <dbReference type="NCBI Taxonomy" id="39947"/>
    <lineage>
        <taxon>Eukaryota</taxon>
        <taxon>Viridiplantae</taxon>
        <taxon>Streptophyta</taxon>
        <taxon>Embryophyta</taxon>
        <taxon>Tracheophyta</taxon>
        <taxon>Spermatophyta</taxon>
        <taxon>Magnoliopsida</taxon>
        <taxon>Liliopsida</taxon>
        <taxon>Poales</taxon>
        <taxon>Poaceae</taxon>
        <taxon>BOP clade</taxon>
        <taxon>Oryzoideae</taxon>
        <taxon>Oryzeae</taxon>
        <taxon>Oryzinae</taxon>
        <taxon>Oryza</taxon>
        <taxon>Oryza sativa</taxon>
    </lineage>
</organism>
<gene>
    <name evidence="2" type="primary">P0410E02.17</name>
</gene>
<reference evidence="3" key="1">
    <citation type="journal article" date="2005" name="Nature">
        <title>The map-based sequence of the rice genome.</title>
        <authorList>
            <consortium name="International rice genome sequencing project (IRGSP)"/>
            <person name="Matsumoto T."/>
            <person name="Wu J."/>
            <person name="Kanamori H."/>
            <person name="Katayose Y."/>
            <person name="Fujisawa M."/>
            <person name="Namiki N."/>
            <person name="Mizuno H."/>
            <person name="Yamamoto K."/>
            <person name="Antonio B.A."/>
            <person name="Baba T."/>
            <person name="Sakata K."/>
            <person name="Nagamura Y."/>
            <person name="Aoki H."/>
            <person name="Arikawa K."/>
            <person name="Arita K."/>
            <person name="Bito T."/>
            <person name="Chiden Y."/>
            <person name="Fujitsuka N."/>
            <person name="Fukunaka R."/>
            <person name="Hamada M."/>
            <person name="Harada C."/>
            <person name="Hayashi A."/>
            <person name="Hijishita S."/>
            <person name="Honda M."/>
            <person name="Hosokawa S."/>
            <person name="Ichikawa Y."/>
            <person name="Idonuma A."/>
            <person name="Iijima M."/>
            <person name="Ikeda M."/>
            <person name="Ikeno M."/>
            <person name="Ito K."/>
            <person name="Ito S."/>
            <person name="Ito T."/>
            <person name="Ito Y."/>
            <person name="Ito Y."/>
            <person name="Iwabuchi A."/>
            <person name="Kamiya K."/>
            <person name="Karasawa W."/>
            <person name="Kurita K."/>
            <person name="Katagiri S."/>
            <person name="Kikuta A."/>
            <person name="Kobayashi H."/>
            <person name="Kobayashi N."/>
            <person name="Machita K."/>
            <person name="Maehara T."/>
            <person name="Masukawa M."/>
            <person name="Mizubayashi T."/>
            <person name="Mukai Y."/>
            <person name="Nagasaki H."/>
            <person name="Nagata Y."/>
            <person name="Naito S."/>
            <person name="Nakashima M."/>
            <person name="Nakama Y."/>
            <person name="Nakamichi Y."/>
            <person name="Nakamura M."/>
            <person name="Meguro A."/>
            <person name="Negishi M."/>
            <person name="Ohta I."/>
            <person name="Ohta T."/>
            <person name="Okamoto M."/>
            <person name="Ono N."/>
            <person name="Saji S."/>
            <person name="Sakaguchi M."/>
            <person name="Sakai K."/>
            <person name="Shibata M."/>
            <person name="Shimokawa T."/>
            <person name="Song J."/>
            <person name="Takazaki Y."/>
            <person name="Terasawa K."/>
            <person name="Tsugane M."/>
            <person name="Tsuji K."/>
            <person name="Ueda S."/>
            <person name="Waki K."/>
            <person name="Yamagata H."/>
            <person name="Yamamoto M."/>
            <person name="Yamamoto S."/>
            <person name="Yamane H."/>
            <person name="Yoshiki S."/>
            <person name="Yoshihara R."/>
            <person name="Yukawa K."/>
            <person name="Zhong H."/>
            <person name="Yano M."/>
            <person name="Yuan Q."/>
            <person name="Ouyang S."/>
            <person name="Liu J."/>
            <person name="Jones K.M."/>
            <person name="Gansberger K."/>
            <person name="Moffat K."/>
            <person name="Hill J."/>
            <person name="Bera J."/>
            <person name="Fadrosh D."/>
            <person name="Jin S."/>
            <person name="Johri S."/>
            <person name="Kim M."/>
            <person name="Overton L."/>
            <person name="Reardon M."/>
            <person name="Tsitrin T."/>
            <person name="Vuong H."/>
            <person name="Weaver B."/>
            <person name="Ciecko A."/>
            <person name="Tallon L."/>
            <person name="Jackson J."/>
            <person name="Pai G."/>
            <person name="Aken S.V."/>
            <person name="Utterback T."/>
            <person name="Reidmuller S."/>
            <person name="Feldblyum T."/>
            <person name="Hsiao J."/>
            <person name="Zismann V."/>
            <person name="Iobst S."/>
            <person name="de Vazeille A.R."/>
            <person name="Buell C.R."/>
            <person name="Ying K."/>
            <person name="Li Y."/>
            <person name="Lu T."/>
            <person name="Huang Y."/>
            <person name="Zhao Q."/>
            <person name="Feng Q."/>
            <person name="Zhang L."/>
            <person name="Zhu J."/>
            <person name="Weng Q."/>
            <person name="Mu J."/>
            <person name="Lu Y."/>
            <person name="Fan D."/>
            <person name="Liu Y."/>
            <person name="Guan J."/>
            <person name="Zhang Y."/>
            <person name="Yu S."/>
            <person name="Liu X."/>
            <person name="Zhang Y."/>
            <person name="Hong G."/>
            <person name="Han B."/>
            <person name="Choisne N."/>
            <person name="Demange N."/>
            <person name="Orjeda G."/>
            <person name="Samain S."/>
            <person name="Cattolico L."/>
            <person name="Pelletier E."/>
            <person name="Couloux A."/>
            <person name="Segurens B."/>
            <person name="Wincker P."/>
            <person name="D'Hont A."/>
            <person name="Scarpelli C."/>
            <person name="Weissenbach J."/>
            <person name="Salanoubat M."/>
            <person name="Quetier F."/>
            <person name="Yu Y."/>
            <person name="Kim H.R."/>
            <person name="Rambo T."/>
            <person name="Currie J."/>
            <person name="Collura K."/>
            <person name="Luo M."/>
            <person name="Yang T."/>
            <person name="Ammiraju J.S.S."/>
            <person name="Engler F."/>
            <person name="Soderlund C."/>
            <person name="Wing R.A."/>
            <person name="Palmer L.E."/>
            <person name="de la Bastide M."/>
            <person name="Spiegel L."/>
            <person name="Nascimento L."/>
            <person name="Zutavern T."/>
            <person name="O'Shaughnessy A."/>
            <person name="Dike S."/>
            <person name="Dedhia N."/>
            <person name="Preston R."/>
            <person name="Balija V."/>
            <person name="McCombie W.R."/>
            <person name="Chow T."/>
            <person name="Chen H."/>
            <person name="Chung M."/>
            <person name="Chen C."/>
            <person name="Shaw J."/>
            <person name="Wu H."/>
            <person name="Hsiao K."/>
            <person name="Chao Y."/>
            <person name="Chu M."/>
            <person name="Cheng C."/>
            <person name="Hour A."/>
            <person name="Lee P."/>
            <person name="Lin S."/>
            <person name="Lin Y."/>
            <person name="Liou J."/>
            <person name="Liu S."/>
            <person name="Hsing Y."/>
            <person name="Raghuvanshi S."/>
            <person name="Mohanty A."/>
            <person name="Bharti A.K."/>
            <person name="Gaur A."/>
            <person name="Gupta V."/>
            <person name="Kumar D."/>
            <person name="Ravi V."/>
            <person name="Vij S."/>
            <person name="Kapur A."/>
            <person name="Khurana P."/>
            <person name="Khurana P."/>
            <person name="Khurana J.P."/>
            <person name="Tyagi A.K."/>
            <person name="Gaikwad K."/>
            <person name="Singh A."/>
            <person name="Dalal V."/>
            <person name="Srivastava S."/>
            <person name="Dixit A."/>
            <person name="Pal A.K."/>
            <person name="Ghazi I.A."/>
            <person name="Yadav M."/>
            <person name="Pandit A."/>
            <person name="Bhargava A."/>
            <person name="Sureshbabu K."/>
            <person name="Batra K."/>
            <person name="Sharma T.R."/>
            <person name="Mohapatra T."/>
            <person name="Singh N.K."/>
            <person name="Messing J."/>
            <person name="Nelson A.B."/>
            <person name="Fuks G."/>
            <person name="Kavchok S."/>
            <person name="Keizer G."/>
            <person name="Linton E."/>
            <person name="Llaca V."/>
            <person name="Song R."/>
            <person name="Tanyolac B."/>
            <person name="Young S."/>
            <person name="Ho-Il K."/>
            <person name="Hahn J.H."/>
            <person name="Sangsakoo G."/>
            <person name="Vanavichit A."/>
            <person name="de Mattos Luiz.A.T."/>
            <person name="Zimmer P.D."/>
            <person name="Malone G."/>
            <person name="Dellagostin O."/>
            <person name="de Oliveira A.C."/>
            <person name="Bevan M."/>
            <person name="Bancroft I."/>
            <person name="Minx P."/>
            <person name="Cordum H."/>
            <person name="Wilson R."/>
            <person name="Cheng Z."/>
            <person name="Jin W."/>
            <person name="Jiang J."/>
            <person name="Leong S.A."/>
            <person name="Iwama H."/>
            <person name="Gojobori T."/>
            <person name="Itoh T."/>
            <person name="Niimura Y."/>
            <person name="Fujii Y."/>
            <person name="Habara T."/>
            <person name="Sakai H."/>
            <person name="Sato Y."/>
            <person name="Wilson G."/>
            <person name="Kumar K."/>
            <person name="McCouch S."/>
            <person name="Juretic N."/>
            <person name="Hoen D."/>
            <person name="Wright S."/>
            <person name="Bruskiewich R."/>
            <person name="Bureau T."/>
            <person name="Miyao A."/>
            <person name="Hirochika H."/>
            <person name="Nishikawa T."/>
            <person name="Kadowaki K."/>
            <person name="Sugiura M."/>
            <person name="Burr B."/>
            <person name="Sasaki T."/>
        </authorList>
    </citation>
    <scope>NUCLEOTIDE SEQUENCE [LARGE SCALE GENOMIC DNA]</scope>
    <source>
        <strain evidence="3">cv. Nipponbare</strain>
    </source>
</reference>
<feature type="region of interest" description="Disordered" evidence="1">
    <location>
        <begin position="86"/>
        <end position="106"/>
    </location>
</feature>
<evidence type="ECO:0000313" key="2">
    <source>
        <dbReference type="EMBL" id="BAD03364.1"/>
    </source>
</evidence>
<evidence type="ECO:0000313" key="3">
    <source>
        <dbReference type="Proteomes" id="UP000000763"/>
    </source>
</evidence>